<dbReference type="PANTHER" id="PTHR37306:SF1">
    <property type="entry name" value="COLICIN V PRODUCTION PROTEIN"/>
    <property type="match status" value="1"/>
</dbReference>
<keyword evidence="2 5" id="KW-0812">Transmembrane</keyword>
<dbReference type="Pfam" id="PF02674">
    <property type="entry name" value="Colicin_V"/>
    <property type="match status" value="1"/>
</dbReference>
<dbReference type="AlphaFoldDB" id="A0A5C6VLQ4"/>
<keyword evidence="3 5" id="KW-1133">Transmembrane helix</keyword>
<dbReference type="OrthoDB" id="9799585at2"/>
<feature type="transmembrane region" description="Helical" evidence="5">
    <location>
        <begin position="102"/>
        <end position="125"/>
    </location>
</feature>
<evidence type="ECO:0000256" key="3">
    <source>
        <dbReference type="ARBA" id="ARBA00022989"/>
    </source>
</evidence>
<keyword evidence="7" id="KW-1185">Reference proteome</keyword>
<dbReference type="Proteomes" id="UP000321168">
    <property type="component" value="Unassembled WGS sequence"/>
</dbReference>
<reference evidence="6 7" key="1">
    <citation type="submission" date="2019-08" db="EMBL/GenBank/DDBJ databases">
        <title>Genome of Luteibaculum oceani JCM 18817.</title>
        <authorList>
            <person name="Bowman J.P."/>
        </authorList>
    </citation>
    <scope>NUCLEOTIDE SEQUENCE [LARGE SCALE GENOMIC DNA]</scope>
    <source>
        <strain evidence="6 7">JCM 18817</strain>
    </source>
</reference>
<dbReference type="GO" id="GO:0016020">
    <property type="term" value="C:membrane"/>
    <property type="evidence" value="ECO:0007669"/>
    <property type="project" value="UniProtKB-SubCell"/>
</dbReference>
<feature type="transmembrane region" description="Helical" evidence="5">
    <location>
        <begin position="25"/>
        <end position="42"/>
    </location>
</feature>
<comment type="caution">
    <text evidence="6">The sequence shown here is derived from an EMBL/GenBank/DDBJ whole genome shotgun (WGS) entry which is preliminary data.</text>
</comment>
<gene>
    <name evidence="6" type="ORF">FRX97_01965</name>
</gene>
<comment type="subcellular location">
    <subcellularLocation>
        <location evidence="1">Membrane</location>
        <topology evidence="1">Multi-pass membrane protein</topology>
    </subcellularLocation>
</comment>
<evidence type="ECO:0000256" key="2">
    <source>
        <dbReference type="ARBA" id="ARBA00022692"/>
    </source>
</evidence>
<evidence type="ECO:0000256" key="4">
    <source>
        <dbReference type="ARBA" id="ARBA00023136"/>
    </source>
</evidence>
<feature type="transmembrane region" description="Helical" evidence="5">
    <location>
        <begin position="62"/>
        <end position="82"/>
    </location>
</feature>
<protein>
    <submittedName>
        <fullName evidence="6">CvpA family protein</fullName>
    </submittedName>
</protein>
<dbReference type="EMBL" id="VORB01000001">
    <property type="protein sequence ID" value="TXC85416.1"/>
    <property type="molecule type" value="Genomic_DNA"/>
</dbReference>
<keyword evidence="4 5" id="KW-0472">Membrane</keyword>
<evidence type="ECO:0000313" key="7">
    <source>
        <dbReference type="Proteomes" id="UP000321168"/>
    </source>
</evidence>
<dbReference type="RefSeq" id="WP_147012832.1">
    <property type="nucleotide sequence ID" value="NZ_VORB01000001.1"/>
</dbReference>
<accession>A0A5C6VLQ4</accession>
<name>A0A5C6VLQ4_9FLAO</name>
<evidence type="ECO:0000313" key="6">
    <source>
        <dbReference type="EMBL" id="TXC85416.1"/>
    </source>
</evidence>
<evidence type="ECO:0000256" key="1">
    <source>
        <dbReference type="ARBA" id="ARBA00004141"/>
    </source>
</evidence>
<dbReference type="InterPro" id="IPR003825">
    <property type="entry name" value="Colicin-V_CvpA"/>
</dbReference>
<organism evidence="6 7">
    <name type="scientific">Luteibaculum oceani</name>
    <dbReference type="NCBI Taxonomy" id="1294296"/>
    <lineage>
        <taxon>Bacteria</taxon>
        <taxon>Pseudomonadati</taxon>
        <taxon>Bacteroidota</taxon>
        <taxon>Flavobacteriia</taxon>
        <taxon>Flavobacteriales</taxon>
        <taxon>Luteibaculaceae</taxon>
        <taxon>Luteibaculum</taxon>
    </lineage>
</organism>
<evidence type="ECO:0000256" key="5">
    <source>
        <dbReference type="SAM" id="Phobius"/>
    </source>
</evidence>
<dbReference type="PANTHER" id="PTHR37306">
    <property type="entry name" value="COLICIN V PRODUCTION PROTEIN"/>
    <property type="match status" value="1"/>
</dbReference>
<proteinExistence type="predicted"/>
<dbReference type="GO" id="GO:0009403">
    <property type="term" value="P:toxin biosynthetic process"/>
    <property type="evidence" value="ECO:0007669"/>
    <property type="project" value="InterPro"/>
</dbReference>
<sequence length="175" mass="19484">MNILDIILLVPLAYAAFKGFTKGFVFEIFSLLALGLGVYGCIEFSDYAGTYLAEHIDSDKEWFPILTYTVTFVLIVVAVSMLGKVIDKMISFIQLGLVNKLLGVLFGLIKSAFFLSAILMIFNALNTSFNFIDNQLVEDSILYEPISKFILLVLPGDESTGIYKQFYDGLNGLFL</sequence>